<dbReference type="PROSITE" id="PS51186">
    <property type="entry name" value="GNAT"/>
    <property type="match status" value="1"/>
</dbReference>
<feature type="domain" description="N-acetyltransferase" evidence="1">
    <location>
        <begin position="13"/>
        <end position="212"/>
    </location>
</feature>
<name>A0AAU7WI29_9BACI</name>
<gene>
    <name evidence="2" type="ORF">ABR335_02585</name>
</gene>
<dbReference type="CDD" id="cd04301">
    <property type="entry name" value="NAT_SF"/>
    <property type="match status" value="1"/>
</dbReference>
<reference evidence="2" key="1">
    <citation type="submission" date="2024-06" db="EMBL/GenBank/DDBJ databases">
        <authorList>
            <person name="Huang C.H."/>
            <person name="Ting Y.S."/>
            <person name="Cheng Y.H."/>
        </authorList>
    </citation>
    <scope>NUCLEOTIDE SEQUENCE</scope>
    <source>
        <strain evidence="2">TCI803</strain>
    </source>
</reference>
<organism evidence="2">
    <name type="scientific">Heyndrickxia faecalis</name>
    <dbReference type="NCBI Taxonomy" id="2824910"/>
    <lineage>
        <taxon>Bacteria</taxon>
        <taxon>Bacillati</taxon>
        <taxon>Bacillota</taxon>
        <taxon>Bacilli</taxon>
        <taxon>Bacillales</taxon>
        <taxon>Bacillaceae</taxon>
        <taxon>Heyndrickxia</taxon>
    </lineage>
</organism>
<dbReference type="EMBL" id="CP158453">
    <property type="protein sequence ID" value="XBX98519.1"/>
    <property type="molecule type" value="Genomic_DNA"/>
</dbReference>
<accession>A0AAU7WI29</accession>
<dbReference type="Pfam" id="PF00583">
    <property type="entry name" value="Acetyltransf_1"/>
    <property type="match status" value="1"/>
</dbReference>
<dbReference type="InterPro" id="IPR000182">
    <property type="entry name" value="GNAT_dom"/>
</dbReference>
<dbReference type="InterPro" id="IPR016181">
    <property type="entry name" value="Acyl_CoA_acyltransferase"/>
</dbReference>
<evidence type="ECO:0000259" key="1">
    <source>
        <dbReference type="PROSITE" id="PS51186"/>
    </source>
</evidence>
<dbReference type="GeneID" id="93258452"/>
<dbReference type="AlphaFoldDB" id="A0AAU7WI29"/>
<protein>
    <submittedName>
        <fullName evidence="2">GNAT family N-acetyltransferase</fullName>
    </submittedName>
</protein>
<dbReference type="RefSeq" id="WP_350346491.1">
    <property type="nucleotide sequence ID" value="NZ_CP158453.1"/>
</dbReference>
<proteinExistence type="predicted"/>
<evidence type="ECO:0000313" key="2">
    <source>
        <dbReference type="EMBL" id="XBX98519.1"/>
    </source>
</evidence>
<dbReference type="SUPFAM" id="SSF55729">
    <property type="entry name" value="Acyl-CoA N-acyltransferases (Nat)"/>
    <property type="match status" value="1"/>
</dbReference>
<dbReference type="Gene3D" id="3.40.630.30">
    <property type="match status" value="1"/>
</dbReference>
<dbReference type="GO" id="GO:0016747">
    <property type="term" value="F:acyltransferase activity, transferring groups other than amino-acyl groups"/>
    <property type="evidence" value="ECO:0007669"/>
    <property type="project" value="InterPro"/>
</dbReference>
<sequence length="232" mass="26936">MSDVDFTKETGRVVIRNVQQNDLDEIVEVAKAAYEYPEIAFSRKQYESQMKIFPEGQLCAEYNGKMIGSCASLIVKNEDYARQHTLDEISGNGFLTTHNPDGKHLYGIDVVVHPAFRQMKVGRRLYDERKKLCKQLNLKSIVFGGRIPNYYRYADQFTPDAYVREVEKQHLYDPVLTFQLKNGFKIRGVLSNYLKYDMASLKYAVLMEWENPDYEPAEKRHGRHSQASLFAK</sequence>